<dbReference type="InterPro" id="IPR042099">
    <property type="entry name" value="ANL_N_sf"/>
</dbReference>
<reference evidence="4" key="1">
    <citation type="journal article" date="2019" name="Int. J. Syst. Evol. Microbiol.">
        <title>The Global Catalogue of Microorganisms (GCM) 10K type strain sequencing project: providing services to taxonomists for standard genome sequencing and annotation.</title>
        <authorList>
            <consortium name="The Broad Institute Genomics Platform"/>
            <consortium name="The Broad Institute Genome Sequencing Center for Infectious Disease"/>
            <person name="Wu L."/>
            <person name="Ma J."/>
        </authorList>
    </citation>
    <scope>NUCLEOTIDE SEQUENCE [LARGE SCALE GENOMIC DNA]</scope>
    <source>
        <strain evidence="4">CGMCC 4.7317</strain>
    </source>
</reference>
<keyword evidence="4" id="KW-1185">Reference proteome</keyword>
<evidence type="ECO:0000259" key="2">
    <source>
        <dbReference type="Pfam" id="PF13193"/>
    </source>
</evidence>
<dbReference type="InterPro" id="IPR020845">
    <property type="entry name" value="AMP-binding_CS"/>
</dbReference>
<protein>
    <submittedName>
        <fullName evidence="3">Long-chain-fatty-acid--CoA ligase</fullName>
    </submittedName>
</protein>
<dbReference type="Pfam" id="PF13193">
    <property type="entry name" value="AMP-binding_C"/>
    <property type="match status" value="1"/>
</dbReference>
<dbReference type="RefSeq" id="WP_386768800.1">
    <property type="nucleotide sequence ID" value="NZ_JBHSTI010000033.1"/>
</dbReference>
<dbReference type="EMBL" id="JBHSTI010000033">
    <property type="protein sequence ID" value="MFC6239472.1"/>
    <property type="molecule type" value="Genomic_DNA"/>
</dbReference>
<dbReference type="Proteomes" id="UP001596138">
    <property type="component" value="Unassembled WGS sequence"/>
</dbReference>
<accession>A0ABW1T575</accession>
<dbReference type="PANTHER" id="PTHR43767">
    <property type="entry name" value="LONG-CHAIN-FATTY-ACID--COA LIGASE"/>
    <property type="match status" value="1"/>
</dbReference>
<feature type="domain" description="AMP-binding enzyme C-terminal" evidence="2">
    <location>
        <begin position="474"/>
        <end position="549"/>
    </location>
</feature>
<sequence length="567" mass="61056">MVSTPDRPWLAQYAPGVPAEIDVSDESLADLLATSVTRFADLVALDFYGATTTYRELGDQVVRMANVLLGLGVRRGDRVALVMPNCPQHVVAFYAALRLGAVVVEHNPLYTREELQHQFDDHGAEVAIAWDKVAGTLQKVAETSPLRTIIAVDITTALPRKQRLMLMLPVKKARETRAAMTAPAPGTLTWDRLLKVATPLAADHPKPSADDLALLQYTGGTTGAPKGAMLTHRNLRSNAAQGRAWMPGLKDGQEVVYGVLPLFHAYGLTLCLTFTISIGAVLVLFPRFDVDQVLEASVRRPATFLPAVPPVYQALAEASVKRGVDLSTIRYGISGAMSLPPATVEQWESVTGGLLVEGYGMTETSPVTLGNPAGGTRRPGSVGVPFPSTEVRVVDPNDPTHDVATDEPGELLVRGPQVMSGYWNRPEDTAKTLLEGGWIRTGDIVVMDDDGFVTVVDRIKELIITGGFNVYPSEVEEALRRVPGVADAAAVGLPNDTGGETVVAAVVAEGFAVLDPAAVREAVRESLTGYKVPRQVFVLDELPRSLIGKVLHRDVRKILESHPDRRT</sequence>
<keyword evidence="3" id="KW-0436">Ligase</keyword>
<feature type="domain" description="AMP-dependent synthetase/ligase" evidence="1">
    <location>
        <begin position="34"/>
        <end position="423"/>
    </location>
</feature>
<dbReference type="Gene3D" id="3.40.50.12780">
    <property type="entry name" value="N-terminal domain of ligase-like"/>
    <property type="match status" value="1"/>
</dbReference>
<evidence type="ECO:0000259" key="1">
    <source>
        <dbReference type="Pfam" id="PF00501"/>
    </source>
</evidence>
<dbReference type="NCBIfam" id="NF004114">
    <property type="entry name" value="PRK05605.1"/>
    <property type="match status" value="1"/>
</dbReference>
<name>A0ABW1T575_9ACTN</name>
<dbReference type="CDD" id="cd05936">
    <property type="entry name" value="FC-FACS_FadD_like"/>
    <property type="match status" value="1"/>
</dbReference>
<proteinExistence type="predicted"/>
<dbReference type="InterPro" id="IPR025110">
    <property type="entry name" value="AMP-bd_C"/>
</dbReference>
<dbReference type="GO" id="GO:0016874">
    <property type="term" value="F:ligase activity"/>
    <property type="evidence" value="ECO:0007669"/>
    <property type="project" value="UniProtKB-KW"/>
</dbReference>
<dbReference type="InterPro" id="IPR045851">
    <property type="entry name" value="AMP-bd_C_sf"/>
</dbReference>
<comment type="caution">
    <text evidence="3">The sequence shown here is derived from an EMBL/GenBank/DDBJ whole genome shotgun (WGS) entry which is preliminary data.</text>
</comment>
<organism evidence="3 4">
    <name type="scientific">Longivirga aurantiaca</name>
    <dbReference type="NCBI Taxonomy" id="1837743"/>
    <lineage>
        <taxon>Bacteria</taxon>
        <taxon>Bacillati</taxon>
        <taxon>Actinomycetota</taxon>
        <taxon>Actinomycetes</taxon>
        <taxon>Sporichthyales</taxon>
        <taxon>Sporichthyaceae</taxon>
        <taxon>Longivirga</taxon>
    </lineage>
</organism>
<evidence type="ECO:0000313" key="3">
    <source>
        <dbReference type="EMBL" id="MFC6239472.1"/>
    </source>
</evidence>
<dbReference type="PROSITE" id="PS00455">
    <property type="entry name" value="AMP_BINDING"/>
    <property type="match status" value="1"/>
</dbReference>
<dbReference type="Gene3D" id="3.30.300.30">
    <property type="match status" value="1"/>
</dbReference>
<dbReference type="SUPFAM" id="SSF56801">
    <property type="entry name" value="Acetyl-CoA synthetase-like"/>
    <property type="match status" value="1"/>
</dbReference>
<dbReference type="Pfam" id="PF00501">
    <property type="entry name" value="AMP-binding"/>
    <property type="match status" value="1"/>
</dbReference>
<dbReference type="PANTHER" id="PTHR43767:SF12">
    <property type="entry name" value="AMP-DEPENDENT SYNTHETASE AND LIGASE"/>
    <property type="match status" value="1"/>
</dbReference>
<evidence type="ECO:0000313" key="4">
    <source>
        <dbReference type="Proteomes" id="UP001596138"/>
    </source>
</evidence>
<gene>
    <name evidence="3" type="ORF">ACFQGU_16485</name>
</gene>
<dbReference type="InterPro" id="IPR050237">
    <property type="entry name" value="ATP-dep_AMP-bd_enzyme"/>
</dbReference>
<dbReference type="InterPro" id="IPR000873">
    <property type="entry name" value="AMP-dep_synth/lig_dom"/>
</dbReference>